<dbReference type="EMBL" id="JABSTU010000008">
    <property type="protein sequence ID" value="KAH8023243.1"/>
    <property type="molecule type" value="Genomic_DNA"/>
</dbReference>
<gene>
    <name evidence="3" type="ORF">HPB51_011686</name>
</gene>
<organism evidence="3 4">
    <name type="scientific">Rhipicephalus microplus</name>
    <name type="common">Cattle tick</name>
    <name type="synonym">Boophilus microplus</name>
    <dbReference type="NCBI Taxonomy" id="6941"/>
    <lineage>
        <taxon>Eukaryota</taxon>
        <taxon>Metazoa</taxon>
        <taxon>Ecdysozoa</taxon>
        <taxon>Arthropoda</taxon>
        <taxon>Chelicerata</taxon>
        <taxon>Arachnida</taxon>
        <taxon>Acari</taxon>
        <taxon>Parasitiformes</taxon>
        <taxon>Ixodida</taxon>
        <taxon>Ixodoidea</taxon>
        <taxon>Ixodidae</taxon>
        <taxon>Rhipicephalinae</taxon>
        <taxon>Rhipicephalus</taxon>
        <taxon>Boophilus</taxon>
    </lineage>
</organism>
<dbReference type="InterPro" id="IPR013761">
    <property type="entry name" value="SAM/pointed_sf"/>
</dbReference>
<proteinExistence type="predicted"/>
<dbReference type="SUPFAM" id="SSF47769">
    <property type="entry name" value="SAM/Pointed domain"/>
    <property type="match status" value="1"/>
</dbReference>
<evidence type="ECO:0000313" key="3">
    <source>
        <dbReference type="EMBL" id="KAH8023243.1"/>
    </source>
</evidence>
<feature type="domain" description="PNT" evidence="2">
    <location>
        <begin position="55"/>
        <end position="159"/>
    </location>
</feature>
<evidence type="ECO:0000259" key="2">
    <source>
        <dbReference type="PROSITE" id="PS51433"/>
    </source>
</evidence>
<evidence type="ECO:0000256" key="1">
    <source>
        <dbReference type="SAM" id="MobiDB-lite"/>
    </source>
</evidence>
<sequence>MYDVQVHKPCAVPESYQTMSPSSWFGPAAGSPEQQPSSTYRGLYALTVRWQPPAPRGEAPRHRKDSSSLPKDPRQWSREDVAVWLVHVMDQHRLPAVSTDRFLMNGKALCLMDHGDVRAAGTPRWQTALQGLPAQAQQRALQLNQEHLENQRLMLRKRLSSGGPKARRNTKTVLLAAPTSDYLPWLKRVPTRDKHKIALATMSSCEYEITRWVVLADGSVTNIRARSQLYKTRPLIHVHDLLQFQRGSRPNFKAYHFQGCVHTEGFPGPLPSQATAVDNFVDLI</sequence>
<accession>A0A9J6DMN0</accession>
<dbReference type="Gene3D" id="1.10.150.50">
    <property type="entry name" value="Transcription Factor, Ets-1"/>
    <property type="match status" value="1"/>
</dbReference>
<protein>
    <recommendedName>
        <fullName evidence="2">PNT domain-containing protein</fullName>
    </recommendedName>
</protein>
<evidence type="ECO:0000313" key="4">
    <source>
        <dbReference type="Proteomes" id="UP000821866"/>
    </source>
</evidence>
<reference evidence="3" key="2">
    <citation type="submission" date="2021-09" db="EMBL/GenBank/DDBJ databases">
        <authorList>
            <person name="Jia N."/>
            <person name="Wang J."/>
            <person name="Shi W."/>
            <person name="Du L."/>
            <person name="Sun Y."/>
            <person name="Zhan W."/>
            <person name="Jiang J."/>
            <person name="Wang Q."/>
            <person name="Zhang B."/>
            <person name="Ji P."/>
            <person name="Sakyi L.B."/>
            <person name="Cui X."/>
            <person name="Yuan T."/>
            <person name="Jiang B."/>
            <person name="Yang W."/>
            <person name="Lam T.T.-Y."/>
            <person name="Chang Q."/>
            <person name="Ding S."/>
            <person name="Wang X."/>
            <person name="Zhu J."/>
            <person name="Ruan X."/>
            <person name="Zhao L."/>
            <person name="Wei J."/>
            <person name="Que T."/>
            <person name="Du C."/>
            <person name="Cheng J."/>
            <person name="Dai P."/>
            <person name="Han X."/>
            <person name="Huang E."/>
            <person name="Gao Y."/>
            <person name="Liu J."/>
            <person name="Shao H."/>
            <person name="Ye R."/>
            <person name="Li L."/>
            <person name="Wei W."/>
            <person name="Wang X."/>
            <person name="Wang C."/>
            <person name="Huo Q."/>
            <person name="Li W."/>
            <person name="Guo W."/>
            <person name="Chen H."/>
            <person name="Chen S."/>
            <person name="Zhou L."/>
            <person name="Zhou L."/>
            <person name="Ni X."/>
            <person name="Tian J."/>
            <person name="Zhou Y."/>
            <person name="Sheng Y."/>
            <person name="Liu T."/>
            <person name="Pan Y."/>
            <person name="Xia L."/>
            <person name="Li J."/>
            <person name="Zhao F."/>
            <person name="Cao W."/>
        </authorList>
    </citation>
    <scope>NUCLEOTIDE SEQUENCE</scope>
    <source>
        <strain evidence="3">Rmic-2018</strain>
        <tissue evidence="3">Larvae</tissue>
    </source>
</reference>
<dbReference type="VEuPathDB" id="VectorBase:LOC119171668"/>
<dbReference type="Proteomes" id="UP000821866">
    <property type="component" value="Chromosome 6"/>
</dbReference>
<keyword evidence="4" id="KW-1185">Reference proteome</keyword>
<dbReference type="PROSITE" id="PS51433">
    <property type="entry name" value="PNT"/>
    <property type="match status" value="1"/>
</dbReference>
<dbReference type="InterPro" id="IPR003118">
    <property type="entry name" value="Pointed_dom"/>
</dbReference>
<reference evidence="3" key="1">
    <citation type="journal article" date="2020" name="Cell">
        <title>Large-Scale Comparative Analyses of Tick Genomes Elucidate Their Genetic Diversity and Vector Capacities.</title>
        <authorList>
            <consortium name="Tick Genome and Microbiome Consortium (TIGMIC)"/>
            <person name="Jia N."/>
            <person name="Wang J."/>
            <person name="Shi W."/>
            <person name="Du L."/>
            <person name="Sun Y."/>
            <person name="Zhan W."/>
            <person name="Jiang J.F."/>
            <person name="Wang Q."/>
            <person name="Zhang B."/>
            <person name="Ji P."/>
            <person name="Bell-Sakyi L."/>
            <person name="Cui X.M."/>
            <person name="Yuan T.T."/>
            <person name="Jiang B.G."/>
            <person name="Yang W.F."/>
            <person name="Lam T.T."/>
            <person name="Chang Q.C."/>
            <person name="Ding S.J."/>
            <person name="Wang X.J."/>
            <person name="Zhu J.G."/>
            <person name="Ruan X.D."/>
            <person name="Zhao L."/>
            <person name="Wei J.T."/>
            <person name="Ye R.Z."/>
            <person name="Que T.C."/>
            <person name="Du C.H."/>
            <person name="Zhou Y.H."/>
            <person name="Cheng J.X."/>
            <person name="Dai P.F."/>
            <person name="Guo W.B."/>
            <person name="Han X.H."/>
            <person name="Huang E.J."/>
            <person name="Li L.F."/>
            <person name="Wei W."/>
            <person name="Gao Y.C."/>
            <person name="Liu J.Z."/>
            <person name="Shao H.Z."/>
            <person name="Wang X."/>
            <person name="Wang C.C."/>
            <person name="Yang T.C."/>
            <person name="Huo Q.B."/>
            <person name="Li W."/>
            <person name="Chen H.Y."/>
            <person name="Chen S.E."/>
            <person name="Zhou L.G."/>
            <person name="Ni X.B."/>
            <person name="Tian J.H."/>
            <person name="Sheng Y."/>
            <person name="Liu T."/>
            <person name="Pan Y.S."/>
            <person name="Xia L.Y."/>
            <person name="Li J."/>
            <person name="Zhao F."/>
            <person name="Cao W.C."/>
        </authorList>
    </citation>
    <scope>NUCLEOTIDE SEQUENCE</scope>
    <source>
        <strain evidence="3">Rmic-2018</strain>
    </source>
</reference>
<dbReference type="AlphaFoldDB" id="A0A9J6DMN0"/>
<comment type="caution">
    <text evidence="3">The sequence shown here is derived from an EMBL/GenBank/DDBJ whole genome shotgun (WGS) entry which is preliminary data.</text>
</comment>
<dbReference type="GO" id="GO:0043565">
    <property type="term" value="F:sequence-specific DNA binding"/>
    <property type="evidence" value="ECO:0007669"/>
    <property type="project" value="InterPro"/>
</dbReference>
<dbReference type="Pfam" id="PF02198">
    <property type="entry name" value="SAM_PNT"/>
    <property type="match status" value="1"/>
</dbReference>
<name>A0A9J6DMN0_RHIMP</name>
<feature type="region of interest" description="Disordered" evidence="1">
    <location>
        <begin position="52"/>
        <end position="74"/>
    </location>
</feature>
<dbReference type="SMART" id="SM00251">
    <property type="entry name" value="SAM_PNT"/>
    <property type="match status" value="1"/>
</dbReference>